<dbReference type="KEGG" id="asem:NNL22_09625"/>
<keyword evidence="2" id="KW-1003">Cell membrane</keyword>
<evidence type="ECO:0000256" key="4">
    <source>
        <dbReference type="ARBA" id="ARBA00022989"/>
    </source>
</evidence>
<feature type="domain" description="EamA" evidence="7">
    <location>
        <begin position="150"/>
        <end position="280"/>
    </location>
</feature>
<reference evidence="8" key="1">
    <citation type="submission" date="2022-07" db="EMBL/GenBank/DDBJ databases">
        <title>Alkalimarinus sp. nov., isolated from gut of a Alitta virens.</title>
        <authorList>
            <person name="Yang A.I."/>
            <person name="Shin N.-R."/>
        </authorList>
    </citation>
    <scope>NUCLEOTIDE SEQUENCE</scope>
    <source>
        <strain evidence="8">FA028</strain>
    </source>
</reference>
<evidence type="ECO:0000259" key="7">
    <source>
        <dbReference type="Pfam" id="PF00892"/>
    </source>
</evidence>
<dbReference type="PANTHER" id="PTHR42920">
    <property type="entry name" value="OS03G0707200 PROTEIN-RELATED"/>
    <property type="match status" value="1"/>
</dbReference>
<dbReference type="Pfam" id="PF00892">
    <property type="entry name" value="EamA"/>
    <property type="match status" value="2"/>
</dbReference>
<evidence type="ECO:0000256" key="1">
    <source>
        <dbReference type="ARBA" id="ARBA00004651"/>
    </source>
</evidence>
<dbReference type="InterPro" id="IPR000620">
    <property type="entry name" value="EamA_dom"/>
</dbReference>
<feature type="transmembrane region" description="Helical" evidence="6">
    <location>
        <begin position="266"/>
        <end position="284"/>
    </location>
</feature>
<evidence type="ECO:0000256" key="5">
    <source>
        <dbReference type="ARBA" id="ARBA00023136"/>
    </source>
</evidence>
<accession>A0A9E8KMD3</accession>
<keyword evidence="9" id="KW-1185">Reference proteome</keyword>
<dbReference type="InterPro" id="IPR037185">
    <property type="entry name" value="EmrE-like"/>
</dbReference>
<dbReference type="GO" id="GO:0005886">
    <property type="term" value="C:plasma membrane"/>
    <property type="evidence" value="ECO:0007669"/>
    <property type="project" value="UniProtKB-SubCell"/>
</dbReference>
<organism evidence="8 9">
    <name type="scientific">Alkalimarinus sediminis</name>
    <dbReference type="NCBI Taxonomy" id="1632866"/>
    <lineage>
        <taxon>Bacteria</taxon>
        <taxon>Pseudomonadati</taxon>
        <taxon>Pseudomonadota</taxon>
        <taxon>Gammaproteobacteria</taxon>
        <taxon>Alteromonadales</taxon>
        <taxon>Alteromonadaceae</taxon>
        <taxon>Alkalimarinus</taxon>
    </lineage>
</organism>
<feature type="transmembrane region" description="Helical" evidence="6">
    <location>
        <begin position="65"/>
        <end position="83"/>
    </location>
</feature>
<feature type="transmembrane region" description="Helical" evidence="6">
    <location>
        <begin position="211"/>
        <end position="229"/>
    </location>
</feature>
<keyword evidence="3 6" id="KW-0812">Transmembrane</keyword>
<name>A0A9E8KMD3_9ALTE</name>
<proteinExistence type="predicted"/>
<dbReference type="InterPro" id="IPR051258">
    <property type="entry name" value="Diverse_Substrate_Transporter"/>
</dbReference>
<evidence type="ECO:0000256" key="2">
    <source>
        <dbReference type="ARBA" id="ARBA00022475"/>
    </source>
</evidence>
<keyword evidence="4 6" id="KW-1133">Transmembrane helix</keyword>
<protein>
    <submittedName>
        <fullName evidence="8">DMT family transporter</fullName>
    </submittedName>
</protein>
<gene>
    <name evidence="8" type="ORF">NNL22_09625</name>
</gene>
<feature type="domain" description="EamA" evidence="7">
    <location>
        <begin position="7"/>
        <end position="137"/>
    </location>
</feature>
<evidence type="ECO:0000256" key="3">
    <source>
        <dbReference type="ARBA" id="ARBA00022692"/>
    </source>
</evidence>
<sequence length="290" mass="31316">MNSSINGLVSLYAAIFLLAGNGYFAKGIFIDVFDITAYRSILAALALFLFLAIKRQKIRLLSPSHYPLSIGLGLLLGIHWVTFFYSMRISTVALGMTVLYTYPIITVFLEKLFFNKAIRLYDIVVAIAVLLGVGLMATAGDGLEGGNIEGVLVGLLSALCFAARNVTQQRYMRGYPAYLTIFYQVLVIGVIFLPFVEVGAVELLQQPSNDLTKLVLLGIVFTALPHSLLANSLRTISAKSVALIGCLQPVIGTLIAFVMINDQPSLQVIIGAAIVLVGAVSETLKPQRVA</sequence>
<feature type="transmembrane region" description="Helical" evidence="6">
    <location>
        <begin position="241"/>
        <end position="260"/>
    </location>
</feature>
<dbReference type="PANTHER" id="PTHR42920:SF5">
    <property type="entry name" value="EAMA DOMAIN-CONTAINING PROTEIN"/>
    <property type="match status" value="1"/>
</dbReference>
<dbReference type="SUPFAM" id="SSF103481">
    <property type="entry name" value="Multidrug resistance efflux transporter EmrE"/>
    <property type="match status" value="2"/>
</dbReference>
<feature type="transmembrane region" description="Helical" evidence="6">
    <location>
        <begin position="37"/>
        <end position="53"/>
    </location>
</feature>
<dbReference type="RefSeq" id="WP_251809455.1">
    <property type="nucleotide sequence ID" value="NZ_CP101527.1"/>
</dbReference>
<dbReference type="AlphaFoldDB" id="A0A9E8KMD3"/>
<feature type="transmembrane region" description="Helical" evidence="6">
    <location>
        <begin position="145"/>
        <end position="163"/>
    </location>
</feature>
<feature type="transmembrane region" description="Helical" evidence="6">
    <location>
        <begin position="120"/>
        <end position="139"/>
    </location>
</feature>
<evidence type="ECO:0000256" key="6">
    <source>
        <dbReference type="SAM" id="Phobius"/>
    </source>
</evidence>
<keyword evidence="5 6" id="KW-0472">Membrane</keyword>
<evidence type="ECO:0000313" key="8">
    <source>
        <dbReference type="EMBL" id="UZW73313.1"/>
    </source>
</evidence>
<comment type="subcellular location">
    <subcellularLocation>
        <location evidence="1">Cell membrane</location>
        <topology evidence="1">Multi-pass membrane protein</topology>
    </subcellularLocation>
</comment>
<dbReference type="Proteomes" id="UP001164472">
    <property type="component" value="Chromosome"/>
</dbReference>
<feature type="transmembrane region" description="Helical" evidence="6">
    <location>
        <begin position="175"/>
        <end position="196"/>
    </location>
</feature>
<evidence type="ECO:0000313" key="9">
    <source>
        <dbReference type="Proteomes" id="UP001164472"/>
    </source>
</evidence>
<dbReference type="EMBL" id="CP101527">
    <property type="protein sequence ID" value="UZW73313.1"/>
    <property type="molecule type" value="Genomic_DNA"/>
</dbReference>
<feature type="transmembrane region" description="Helical" evidence="6">
    <location>
        <begin position="89"/>
        <end position="108"/>
    </location>
</feature>